<keyword evidence="2" id="KW-1185">Reference proteome</keyword>
<reference evidence="1 2" key="1">
    <citation type="submission" date="2020-09" db="EMBL/GenBank/DDBJ databases">
        <title>De no assembly of potato wild relative species, Solanum commersonii.</title>
        <authorList>
            <person name="Cho K."/>
        </authorList>
    </citation>
    <scope>NUCLEOTIDE SEQUENCE [LARGE SCALE GENOMIC DNA]</scope>
    <source>
        <strain evidence="1">LZ3.2</strain>
        <tissue evidence="1">Leaf</tissue>
    </source>
</reference>
<protein>
    <submittedName>
        <fullName evidence="1">Uncharacterized protein</fullName>
    </submittedName>
</protein>
<evidence type="ECO:0000313" key="1">
    <source>
        <dbReference type="EMBL" id="KAG5576599.1"/>
    </source>
</evidence>
<gene>
    <name evidence="1" type="ORF">H5410_056733</name>
</gene>
<evidence type="ECO:0000313" key="2">
    <source>
        <dbReference type="Proteomes" id="UP000824120"/>
    </source>
</evidence>
<dbReference type="AlphaFoldDB" id="A0A9J5WN32"/>
<comment type="caution">
    <text evidence="1">The sequence shown here is derived from an EMBL/GenBank/DDBJ whole genome shotgun (WGS) entry which is preliminary data.</text>
</comment>
<accession>A0A9J5WN32</accession>
<proteinExistence type="predicted"/>
<dbReference type="EMBL" id="JACXVP010000011">
    <property type="protein sequence ID" value="KAG5576599.1"/>
    <property type="molecule type" value="Genomic_DNA"/>
</dbReference>
<name>A0A9J5WN32_SOLCO</name>
<sequence>MNLVSLDVIFKSNRDRSKREGEYSTHAMKLKLILWNFRGLKYLGNTGVVQISSIKFEKGDGLEVHLLNLVEPVEAIIPIPLEYKCWFPWNEIIDLSNIKEFILQRVISGHVSIALFCGQWEQSFHILMEYFCLFWDTILHYILSTQSSQKKHKRLESKRMVELHSCLENRALTKEETFKQSNLFIGNEGCLMN</sequence>
<dbReference type="Proteomes" id="UP000824120">
    <property type="component" value="Chromosome 11"/>
</dbReference>
<organism evidence="1 2">
    <name type="scientific">Solanum commersonii</name>
    <name type="common">Commerson's wild potato</name>
    <name type="synonym">Commerson's nightshade</name>
    <dbReference type="NCBI Taxonomy" id="4109"/>
    <lineage>
        <taxon>Eukaryota</taxon>
        <taxon>Viridiplantae</taxon>
        <taxon>Streptophyta</taxon>
        <taxon>Embryophyta</taxon>
        <taxon>Tracheophyta</taxon>
        <taxon>Spermatophyta</taxon>
        <taxon>Magnoliopsida</taxon>
        <taxon>eudicotyledons</taxon>
        <taxon>Gunneridae</taxon>
        <taxon>Pentapetalae</taxon>
        <taxon>asterids</taxon>
        <taxon>lamiids</taxon>
        <taxon>Solanales</taxon>
        <taxon>Solanaceae</taxon>
        <taxon>Solanoideae</taxon>
        <taxon>Solaneae</taxon>
        <taxon>Solanum</taxon>
    </lineage>
</organism>